<reference evidence="1" key="1">
    <citation type="submission" date="2022-07" db="EMBL/GenBank/DDBJ databases">
        <authorList>
            <person name="Macas J."/>
            <person name="Novak P."/>
            <person name="Neumann P."/>
        </authorList>
    </citation>
    <scope>NUCLEOTIDE SEQUENCE</scope>
</reference>
<evidence type="ECO:0000313" key="2">
    <source>
        <dbReference type="Proteomes" id="UP001152523"/>
    </source>
</evidence>
<gene>
    <name evidence="1" type="ORF">CEPIT_LOCUS10921</name>
</gene>
<organism evidence="1 2">
    <name type="scientific">Cuscuta epithymum</name>
    <dbReference type="NCBI Taxonomy" id="186058"/>
    <lineage>
        <taxon>Eukaryota</taxon>
        <taxon>Viridiplantae</taxon>
        <taxon>Streptophyta</taxon>
        <taxon>Embryophyta</taxon>
        <taxon>Tracheophyta</taxon>
        <taxon>Spermatophyta</taxon>
        <taxon>Magnoliopsida</taxon>
        <taxon>eudicotyledons</taxon>
        <taxon>Gunneridae</taxon>
        <taxon>Pentapetalae</taxon>
        <taxon>asterids</taxon>
        <taxon>lamiids</taxon>
        <taxon>Solanales</taxon>
        <taxon>Convolvulaceae</taxon>
        <taxon>Cuscuteae</taxon>
        <taxon>Cuscuta</taxon>
        <taxon>Cuscuta subgen. Cuscuta</taxon>
    </lineage>
</organism>
<sequence length="125" mass="13450">MHLFLKCHKSDILIFKNVIHIGIQILNLAVAVGVARSVAVVAESVKATPGGGRRWPDLARSTTARSDLRNDIQRLAVVWSETGGGCWAVAVGRRAAGVGRRLEVRHSCVCSRVFEASGVFLSNSN</sequence>
<dbReference type="AlphaFoldDB" id="A0AAV0CZX2"/>
<protein>
    <submittedName>
        <fullName evidence="1">Uncharacterized protein</fullName>
    </submittedName>
</protein>
<dbReference type="Proteomes" id="UP001152523">
    <property type="component" value="Unassembled WGS sequence"/>
</dbReference>
<name>A0AAV0CZX2_9ASTE</name>
<proteinExistence type="predicted"/>
<dbReference type="EMBL" id="CAMAPF010000062">
    <property type="protein sequence ID" value="CAH9089598.1"/>
    <property type="molecule type" value="Genomic_DNA"/>
</dbReference>
<keyword evidence="2" id="KW-1185">Reference proteome</keyword>
<comment type="caution">
    <text evidence="1">The sequence shown here is derived from an EMBL/GenBank/DDBJ whole genome shotgun (WGS) entry which is preliminary data.</text>
</comment>
<evidence type="ECO:0000313" key="1">
    <source>
        <dbReference type="EMBL" id="CAH9089598.1"/>
    </source>
</evidence>
<accession>A0AAV0CZX2</accession>